<dbReference type="Pfam" id="PF01680">
    <property type="entry name" value="SOR_SNZ"/>
    <property type="match status" value="1"/>
</dbReference>
<keyword evidence="5" id="KW-0456">Lyase</keyword>
<evidence type="ECO:0000256" key="8">
    <source>
        <dbReference type="ARBA" id="ARBA00047992"/>
    </source>
</evidence>
<evidence type="ECO:0000256" key="1">
    <source>
        <dbReference type="ARBA" id="ARBA00004737"/>
    </source>
</evidence>
<dbReference type="InterPro" id="IPR011060">
    <property type="entry name" value="RibuloseP-bd_barrel"/>
</dbReference>
<sequence>MSKPRCGVVALRGEPKPFVYKEPPFSGKIERLKMFRGCVIMDVETLGEARTAEQAGAFAVTVLQSFAADIHEECALARMSDPKIIKTIKDSVKIPVFAKARIGHFVEAQILQQIGVDFIDESEVLTPADQERHIDKHKFQTPFICGCKNLGEALRRIREGALVIRTEGHAGSGNVVETVRQIRSIIGDIQKLINMDNDEVLEFANSIFAPYNLVMQTKQLGRLPAVQLGAGGISTPADAALLMRLGCDGVIVGSGIFVSEDPVERARAIVEATRHYNDPAIVADVSSGLGEAWEGVVSDVDDTYDEGMVRLTL</sequence>
<dbReference type="SUPFAM" id="SSF51366">
    <property type="entry name" value="Ribulose-phoshate binding barrel"/>
    <property type="match status" value="1"/>
</dbReference>
<evidence type="ECO:0000256" key="3">
    <source>
        <dbReference type="ARBA" id="ARBA00012084"/>
    </source>
</evidence>
<evidence type="ECO:0000256" key="4">
    <source>
        <dbReference type="ARBA" id="ARBA00022898"/>
    </source>
</evidence>
<feature type="binding site" evidence="10">
    <location>
        <position position="171"/>
    </location>
    <ligand>
        <name>D-ribose 5-phosphate</name>
        <dbReference type="ChEBI" id="CHEBI:78346"/>
    </ligand>
</feature>
<evidence type="ECO:0000256" key="2">
    <source>
        <dbReference type="ARBA" id="ARBA00007281"/>
    </source>
</evidence>
<comment type="pathway">
    <text evidence="1">Cofactor biosynthesis; pyridoxal 5'-phosphate biosynthesis.</text>
</comment>
<evidence type="ECO:0000259" key="12">
    <source>
        <dbReference type="Pfam" id="PF01680"/>
    </source>
</evidence>
<comment type="caution">
    <text evidence="13">The sequence shown here is derived from an EMBL/GenBank/DDBJ whole genome shotgun (WGS) entry which is preliminary data.</text>
</comment>
<keyword evidence="4" id="KW-0663">Pyridoxal phosphate</keyword>
<feature type="binding site" evidence="10">
    <location>
        <position position="183"/>
    </location>
    <ligand>
        <name>D-glyceraldehyde 3-phosphate</name>
        <dbReference type="ChEBI" id="CHEBI:59776"/>
    </ligand>
</feature>
<evidence type="ECO:0000256" key="5">
    <source>
        <dbReference type="ARBA" id="ARBA00023239"/>
    </source>
</evidence>
<organism evidence="13 14">
    <name type="scientific">Cynara cardunculus var. scolymus</name>
    <name type="common">Globe artichoke</name>
    <name type="synonym">Cynara scolymus</name>
    <dbReference type="NCBI Taxonomy" id="59895"/>
    <lineage>
        <taxon>Eukaryota</taxon>
        <taxon>Viridiplantae</taxon>
        <taxon>Streptophyta</taxon>
        <taxon>Embryophyta</taxon>
        <taxon>Tracheophyta</taxon>
        <taxon>Spermatophyta</taxon>
        <taxon>Magnoliopsida</taxon>
        <taxon>eudicotyledons</taxon>
        <taxon>Gunneridae</taxon>
        <taxon>Pentapetalae</taxon>
        <taxon>asterids</taxon>
        <taxon>campanulids</taxon>
        <taxon>Asterales</taxon>
        <taxon>Asteraceae</taxon>
        <taxon>Carduoideae</taxon>
        <taxon>Cardueae</taxon>
        <taxon>Carduinae</taxon>
        <taxon>Cynara</taxon>
    </lineage>
</organism>
<dbReference type="PANTHER" id="PTHR31829">
    <property type="entry name" value="PYRIDOXAL 5'-PHOSPHATE SYNTHASE SUBUNIT SNZ1-RELATED"/>
    <property type="match status" value="1"/>
</dbReference>
<comment type="catalytic activity">
    <reaction evidence="8">
        <text>aldehydo-D-ribose 5-phosphate + D-glyceraldehyde 3-phosphate + L-glutamine = pyridoxal 5'-phosphate + L-glutamate + phosphate + 3 H2O + H(+)</text>
        <dbReference type="Rhea" id="RHEA:31507"/>
        <dbReference type="ChEBI" id="CHEBI:15377"/>
        <dbReference type="ChEBI" id="CHEBI:15378"/>
        <dbReference type="ChEBI" id="CHEBI:29985"/>
        <dbReference type="ChEBI" id="CHEBI:43474"/>
        <dbReference type="ChEBI" id="CHEBI:58273"/>
        <dbReference type="ChEBI" id="CHEBI:58359"/>
        <dbReference type="ChEBI" id="CHEBI:59776"/>
        <dbReference type="ChEBI" id="CHEBI:597326"/>
        <dbReference type="EC" id="4.3.3.6"/>
    </reaction>
</comment>
<dbReference type="GO" id="GO:0006520">
    <property type="term" value="P:amino acid metabolic process"/>
    <property type="evidence" value="ECO:0007669"/>
    <property type="project" value="TreeGrafter"/>
</dbReference>
<accession>A0A103Y6X7</accession>
<dbReference type="PIRSF" id="PIRSF029271">
    <property type="entry name" value="Pdx1"/>
    <property type="match status" value="1"/>
</dbReference>
<feature type="active site" description="Schiff-base intermediate with D-ribose 5-phosphate" evidence="9">
    <location>
        <position position="99"/>
    </location>
</feature>
<proteinExistence type="inferred from homology"/>
<dbReference type="GO" id="GO:0036381">
    <property type="term" value="F:pyridoxal 5'-phosphate synthase (glutamine hydrolysing) activity"/>
    <property type="evidence" value="ECO:0007669"/>
    <property type="project" value="UniProtKB-EC"/>
</dbReference>
<dbReference type="EMBL" id="LEKV01002335">
    <property type="protein sequence ID" value="KVI03650.1"/>
    <property type="molecule type" value="Genomic_DNA"/>
</dbReference>
<comment type="similarity">
    <text evidence="2 11">Belongs to the PdxS/SNZ family.</text>
</comment>
<dbReference type="Proteomes" id="UP000243975">
    <property type="component" value="Unassembled WGS sequence"/>
</dbReference>
<dbReference type="GO" id="GO:0042823">
    <property type="term" value="P:pyridoxal phosphate biosynthetic process"/>
    <property type="evidence" value="ECO:0007669"/>
    <property type="project" value="InterPro"/>
</dbReference>
<evidence type="ECO:0000256" key="7">
    <source>
        <dbReference type="ARBA" id="ARBA00037142"/>
    </source>
</evidence>
<feature type="binding site" evidence="10">
    <location>
        <position position="232"/>
    </location>
    <ligand>
        <name>D-ribose 5-phosphate</name>
        <dbReference type="ChEBI" id="CHEBI:78346"/>
    </ligand>
</feature>
<evidence type="ECO:0000256" key="6">
    <source>
        <dbReference type="ARBA" id="ARBA00023270"/>
    </source>
</evidence>
<dbReference type="STRING" id="59895.A0A103Y6X7"/>
<evidence type="ECO:0000256" key="10">
    <source>
        <dbReference type="PIRSR" id="PIRSR029271-51"/>
    </source>
</evidence>
<reference evidence="13 14" key="1">
    <citation type="journal article" date="2016" name="Sci. Rep.">
        <title>The genome sequence of the outbreeding globe artichoke constructed de novo incorporating a phase-aware low-pass sequencing strategy of F1 progeny.</title>
        <authorList>
            <person name="Scaglione D."/>
            <person name="Reyes-Chin-Wo S."/>
            <person name="Acquadro A."/>
            <person name="Froenicke L."/>
            <person name="Portis E."/>
            <person name="Beitel C."/>
            <person name="Tirone M."/>
            <person name="Mauro R."/>
            <person name="Lo Monaco A."/>
            <person name="Mauromicale G."/>
            <person name="Faccioli P."/>
            <person name="Cattivelli L."/>
            <person name="Rieseberg L."/>
            <person name="Michelmore R."/>
            <person name="Lanteri S."/>
        </authorList>
    </citation>
    <scope>NUCLEOTIDE SEQUENCE [LARGE SCALE GENOMIC DNA]</scope>
    <source>
        <strain evidence="13">2C</strain>
    </source>
</reference>
<evidence type="ECO:0000256" key="11">
    <source>
        <dbReference type="PROSITE-ProRule" id="PRU00481"/>
    </source>
</evidence>
<evidence type="ECO:0000313" key="13">
    <source>
        <dbReference type="EMBL" id="KVI03650.1"/>
    </source>
</evidence>
<feature type="domain" description="PdxS/SNZ N-terminal" evidence="12">
    <location>
        <begin position="31"/>
        <end position="229"/>
    </location>
</feature>
<dbReference type="PANTHER" id="PTHR31829:SF0">
    <property type="entry name" value="PYRIDOXAL 5'-PHOSPHATE SYNTHASE SUBUNIT SNZ1-RELATED"/>
    <property type="match status" value="1"/>
</dbReference>
<keyword evidence="6 9" id="KW-0704">Schiff base</keyword>
<evidence type="ECO:0000256" key="9">
    <source>
        <dbReference type="PIRSR" id="PIRSR029271-50"/>
    </source>
</evidence>
<dbReference type="Gramene" id="KVI03650">
    <property type="protein sequence ID" value="KVI03650"/>
    <property type="gene ID" value="Ccrd_018030"/>
</dbReference>
<dbReference type="GO" id="GO:0008615">
    <property type="term" value="P:pyridoxine biosynthetic process"/>
    <property type="evidence" value="ECO:0007669"/>
    <property type="project" value="TreeGrafter"/>
</dbReference>
<evidence type="ECO:0000313" key="14">
    <source>
        <dbReference type="Proteomes" id="UP000243975"/>
    </source>
</evidence>
<gene>
    <name evidence="13" type="ORF">Ccrd_018030</name>
</gene>
<dbReference type="AlphaFoldDB" id="A0A103Y6X7"/>
<comment type="function">
    <text evidence="7">Catalyzes the formation of pyridoxal 5'-phosphate from ribose 5-phosphate (RBP), glyceraldehyde 3-phosphate (G3P) and ammonia. The ammonia is provided by PDX2. Can also use ribulose 5-phosphate and dihydroxyacetone phosphate as substrates, resulting from enzyme-catalyzed isomerization of RBP and G3P, respectively. Also plays an indirect role in resistance to singlet oxygen-generating photosensitizers.</text>
</comment>
<protein>
    <recommendedName>
        <fullName evidence="3">pyridoxal 5'-phosphate synthase (glutamine hydrolyzing)</fullName>
        <ecNumber evidence="3">4.3.3.6</ecNumber>
    </recommendedName>
</protein>
<dbReference type="EC" id="4.3.3.6" evidence="3"/>
<dbReference type="Gene3D" id="3.20.20.70">
    <property type="entry name" value="Aldolase class I"/>
    <property type="match status" value="1"/>
</dbReference>
<dbReference type="InterPro" id="IPR013785">
    <property type="entry name" value="Aldolase_TIM"/>
</dbReference>
<name>A0A103Y6X7_CYNCS</name>
<dbReference type="InterPro" id="IPR001852">
    <property type="entry name" value="PdxS/SNZ"/>
</dbReference>
<feature type="binding site" evidence="10">
    <location>
        <position position="42"/>
    </location>
    <ligand>
        <name>D-ribose 5-phosphate</name>
        <dbReference type="ChEBI" id="CHEBI:78346"/>
    </ligand>
</feature>
<keyword evidence="14" id="KW-1185">Reference proteome</keyword>
<feature type="binding site" evidence="10">
    <location>
        <begin position="253"/>
        <end position="254"/>
    </location>
    <ligand>
        <name>D-ribose 5-phosphate</name>
        <dbReference type="ChEBI" id="CHEBI:78346"/>
    </ligand>
</feature>
<dbReference type="InterPro" id="IPR033755">
    <property type="entry name" value="PdxS/SNZ_N"/>
</dbReference>
<dbReference type="PROSITE" id="PS51129">
    <property type="entry name" value="PDXS_SNZ_2"/>
    <property type="match status" value="1"/>
</dbReference>